<organism evidence="2 3">
    <name type="scientific">Candidatus Berkelbacteria bacterium CG1_02_42_45</name>
    <dbReference type="NCBI Taxonomy" id="1805036"/>
    <lineage>
        <taxon>Bacteria</taxon>
        <taxon>Candidatus Berkelbacteria</taxon>
    </lineage>
</organism>
<dbReference type="PANTHER" id="PTHR34293">
    <property type="entry name" value="HTH-TYPE TRANSCRIPTIONAL REGULATOR TRMBL2"/>
    <property type="match status" value="1"/>
</dbReference>
<name>A0A1J4RSJ1_9BACT</name>
<dbReference type="Proteomes" id="UP000182753">
    <property type="component" value="Unassembled WGS sequence"/>
</dbReference>
<evidence type="ECO:0000259" key="1">
    <source>
        <dbReference type="Pfam" id="PF01978"/>
    </source>
</evidence>
<dbReference type="EMBL" id="MNUJ01000023">
    <property type="protein sequence ID" value="OIN89855.1"/>
    <property type="molecule type" value="Genomic_DNA"/>
</dbReference>
<comment type="caution">
    <text evidence="2">The sequence shown here is derived from an EMBL/GenBank/DDBJ whole genome shotgun (WGS) entry which is preliminary data.</text>
</comment>
<evidence type="ECO:0000313" key="3">
    <source>
        <dbReference type="Proteomes" id="UP000182753"/>
    </source>
</evidence>
<proteinExistence type="predicted"/>
<dbReference type="InterPro" id="IPR002831">
    <property type="entry name" value="Tscrpt_reg_TrmB_N"/>
</dbReference>
<reference evidence="2 3" key="1">
    <citation type="journal article" date="2016" name="Environ. Microbiol.">
        <title>Genomic resolution of a cold subsurface aquifer community provides metabolic insights for novel microbes adapted to high CO concentrations.</title>
        <authorList>
            <person name="Probst A.J."/>
            <person name="Castelle C.J."/>
            <person name="Singh A."/>
            <person name="Brown C.T."/>
            <person name="Anantharaman K."/>
            <person name="Sharon I."/>
            <person name="Hug L.A."/>
            <person name="Burstein D."/>
            <person name="Emerson J.B."/>
            <person name="Thomas B.C."/>
            <person name="Banfield J.F."/>
        </authorList>
    </citation>
    <scope>NUCLEOTIDE SEQUENCE [LARGE SCALE GENOMIC DNA]</scope>
    <source>
        <strain evidence="2">CG1_02_42_45</strain>
    </source>
</reference>
<dbReference type="Gene3D" id="1.10.10.10">
    <property type="entry name" value="Winged helix-like DNA-binding domain superfamily/Winged helix DNA-binding domain"/>
    <property type="match status" value="1"/>
</dbReference>
<gene>
    <name evidence="2" type="ORF">AUJ40_01195</name>
</gene>
<dbReference type="PANTHER" id="PTHR34293:SF1">
    <property type="entry name" value="HTH-TYPE TRANSCRIPTIONAL REGULATOR TRMBL2"/>
    <property type="match status" value="1"/>
</dbReference>
<protein>
    <recommendedName>
        <fullName evidence="1">Transcription regulator TrmB N-terminal domain-containing protein</fullName>
    </recommendedName>
</protein>
<dbReference type="Pfam" id="PF01978">
    <property type="entry name" value="TrmB"/>
    <property type="match status" value="1"/>
</dbReference>
<feature type="domain" description="Transcription regulator TrmB N-terminal" evidence="1">
    <location>
        <begin position="7"/>
        <end position="75"/>
    </location>
</feature>
<sequence length="251" mass="28854">MSQINQLEQLGLNENEAKTYLALLKLGQTNISRLSSELSVPRTTLYYSIAGLKEKGFAFERVSAKKRLFSPRSPEFLAKKAENQLENAKEINNRVNDLIPSLKKLASNPVSYSQVTYFEGKESVWQVFEIILRSNKDSYWFGFGEAFLKNYDFDSFVTNFSKKRRQFGRTKSYNIIPPFEGARKIERRGETDFQEFRFLKSDQDFNAGICIFADKIAIFSCDKNLSATLIQGIAIAEIANTMFMMIWETLS</sequence>
<dbReference type="SUPFAM" id="SSF46785">
    <property type="entry name" value="Winged helix' DNA-binding domain"/>
    <property type="match status" value="1"/>
</dbReference>
<dbReference type="InterPro" id="IPR036390">
    <property type="entry name" value="WH_DNA-bd_sf"/>
</dbReference>
<dbReference type="InterPro" id="IPR051797">
    <property type="entry name" value="TrmB-like"/>
</dbReference>
<dbReference type="AlphaFoldDB" id="A0A1J4RSJ1"/>
<dbReference type="InterPro" id="IPR036388">
    <property type="entry name" value="WH-like_DNA-bd_sf"/>
</dbReference>
<accession>A0A1J4RSJ1</accession>
<evidence type="ECO:0000313" key="2">
    <source>
        <dbReference type="EMBL" id="OIN89855.1"/>
    </source>
</evidence>